<dbReference type="GO" id="GO:0005886">
    <property type="term" value="C:plasma membrane"/>
    <property type="evidence" value="ECO:0007669"/>
    <property type="project" value="UniProtKB-SubCell"/>
</dbReference>
<evidence type="ECO:0000256" key="3">
    <source>
        <dbReference type="SAM" id="MobiDB-lite"/>
    </source>
</evidence>
<keyword evidence="2" id="KW-0430">Lectin</keyword>
<dbReference type="InterPro" id="IPR016187">
    <property type="entry name" value="CTDL_fold"/>
</dbReference>
<dbReference type="KEGG" id="oaa:103168070"/>
<comment type="subcellular location">
    <subcellularLocation>
        <location evidence="1">Cell membrane</location>
        <topology evidence="1">Single-pass type II membrane protein</topology>
    </subcellularLocation>
</comment>
<dbReference type="GeneTree" id="ENSGT00940000155319"/>
<evidence type="ECO:0000313" key="7">
    <source>
        <dbReference type="Proteomes" id="UP000002279"/>
    </source>
</evidence>
<dbReference type="SUPFAM" id="SSF56436">
    <property type="entry name" value="C-type lectin-like"/>
    <property type="match status" value="1"/>
</dbReference>
<dbReference type="InterPro" id="IPR016186">
    <property type="entry name" value="C-type_lectin-like/link_sf"/>
</dbReference>
<dbReference type="SMART" id="SM00034">
    <property type="entry name" value="CLECT"/>
    <property type="match status" value="1"/>
</dbReference>
<dbReference type="PANTHER" id="PTHR45710">
    <property type="entry name" value="C-TYPE LECTIN DOMAIN-CONTAINING PROTEIN 180"/>
    <property type="match status" value="1"/>
</dbReference>
<dbReference type="CDD" id="cd03593">
    <property type="entry name" value="CLECT_NK_receptors_like"/>
    <property type="match status" value="1"/>
</dbReference>
<dbReference type="OrthoDB" id="538816at2759"/>
<keyword evidence="4" id="KW-1133">Transmembrane helix</keyword>
<reference evidence="6 7" key="1">
    <citation type="journal article" date="2008" name="Nature">
        <title>Genome analysis of the platypus reveals unique signatures of evolution.</title>
        <authorList>
            <person name="Warren W.C."/>
            <person name="Hillier L.W."/>
            <person name="Marshall Graves J.A."/>
            <person name="Birney E."/>
            <person name="Ponting C.P."/>
            <person name="Grutzner F."/>
            <person name="Belov K."/>
            <person name="Miller W."/>
            <person name="Clarke L."/>
            <person name="Chinwalla A.T."/>
            <person name="Yang S.P."/>
            <person name="Heger A."/>
            <person name="Locke D.P."/>
            <person name="Miethke P."/>
            <person name="Waters P.D."/>
            <person name="Veyrunes F."/>
            <person name="Fulton L."/>
            <person name="Fulton B."/>
            <person name="Graves T."/>
            <person name="Wallis J."/>
            <person name="Puente X.S."/>
            <person name="Lopez-Otin C."/>
            <person name="Ordonez G.R."/>
            <person name="Eichler E.E."/>
            <person name="Chen L."/>
            <person name="Cheng Z."/>
            <person name="Deakin J.E."/>
            <person name="Alsop A."/>
            <person name="Thompson K."/>
            <person name="Kirby P."/>
            <person name="Papenfuss A.T."/>
            <person name="Wakefield M.J."/>
            <person name="Olender T."/>
            <person name="Lancet D."/>
            <person name="Huttley G.A."/>
            <person name="Smit A.F."/>
            <person name="Pask A."/>
            <person name="Temple-Smith P."/>
            <person name="Batzer M.A."/>
            <person name="Walker J.A."/>
            <person name="Konkel M.K."/>
            <person name="Harris R.S."/>
            <person name="Whittington C.M."/>
            <person name="Wong E.S."/>
            <person name="Gemmell N.J."/>
            <person name="Buschiazzo E."/>
            <person name="Vargas Jentzsch I.M."/>
            <person name="Merkel A."/>
            <person name="Schmitz J."/>
            <person name="Zemann A."/>
            <person name="Churakov G."/>
            <person name="Kriegs J.O."/>
            <person name="Brosius J."/>
            <person name="Murchison E.P."/>
            <person name="Sachidanandam R."/>
            <person name="Smith C."/>
            <person name="Hannon G.J."/>
            <person name="Tsend-Ayush E."/>
            <person name="McMillan D."/>
            <person name="Attenborough R."/>
            <person name="Rens W."/>
            <person name="Ferguson-Smith M."/>
            <person name="Lefevre C.M."/>
            <person name="Sharp J.A."/>
            <person name="Nicholas K.R."/>
            <person name="Ray D.A."/>
            <person name="Kube M."/>
            <person name="Reinhardt R."/>
            <person name="Pringle T.H."/>
            <person name="Taylor J."/>
            <person name="Jones R.C."/>
            <person name="Nixon B."/>
            <person name="Dacheux J.L."/>
            <person name="Niwa H."/>
            <person name="Sekita Y."/>
            <person name="Huang X."/>
            <person name="Stark A."/>
            <person name="Kheradpour P."/>
            <person name="Kellis M."/>
            <person name="Flicek P."/>
            <person name="Chen Y."/>
            <person name="Webber C."/>
            <person name="Hardison R."/>
            <person name="Nelson J."/>
            <person name="Hallsworth-Pepin K."/>
            <person name="Delehaunty K."/>
            <person name="Markovic C."/>
            <person name="Minx P."/>
            <person name="Feng Y."/>
            <person name="Kremitzki C."/>
            <person name="Mitreva M."/>
            <person name="Glasscock J."/>
            <person name="Wylie T."/>
            <person name="Wohldmann P."/>
            <person name="Thiru P."/>
            <person name="Nhan M.N."/>
            <person name="Pohl C.S."/>
            <person name="Smith S.M."/>
            <person name="Hou S."/>
            <person name="Nefedov M."/>
            <person name="de Jong P.J."/>
            <person name="Renfree M.B."/>
            <person name="Mardis E.R."/>
            <person name="Wilson R.K."/>
        </authorList>
    </citation>
    <scope>NUCLEOTIDE SEQUENCE [LARGE SCALE GENOMIC DNA]</scope>
    <source>
        <strain evidence="6 7">Glennie</strain>
    </source>
</reference>
<feature type="transmembrane region" description="Helical" evidence="4">
    <location>
        <begin position="46"/>
        <end position="66"/>
    </location>
</feature>
<evidence type="ECO:0000256" key="1">
    <source>
        <dbReference type="ARBA" id="ARBA00004401"/>
    </source>
</evidence>
<feature type="compositionally biased region" description="Basic and acidic residues" evidence="3">
    <location>
        <begin position="26"/>
        <end position="36"/>
    </location>
</feature>
<evidence type="ECO:0000313" key="6">
    <source>
        <dbReference type="Ensembl" id="ENSOANP00000038835.1"/>
    </source>
</evidence>
<protein>
    <recommendedName>
        <fullName evidence="5">C-type lectin domain-containing protein</fullName>
    </recommendedName>
</protein>
<proteinExistence type="predicted"/>
<dbReference type="Gene3D" id="3.10.100.10">
    <property type="entry name" value="Mannose-Binding Protein A, subunit A"/>
    <property type="match status" value="1"/>
</dbReference>
<dbReference type="PANTHER" id="PTHR45710:SF31">
    <property type="entry name" value="EARLY ACTIVATION ANTIGEN CD69"/>
    <property type="match status" value="1"/>
</dbReference>
<reference evidence="6" key="2">
    <citation type="submission" date="2025-08" db="UniProtKB">
        <authorList>
            <consortium name="Ensembl"/>
        </authorList>
    </citation>
    <scope>IDENTIFICATION</scope>
    <source>
        <strain evidence="6">Glennie</strain>
    </source>
</reference>
<dbReference type="PROSITE" id="PS50041">
    <property type="entry name" value="C_TYPE_LECTIN_2"/>
    <property type="match status" value="1"/>
</dbReference>
<reference evidence="6" key="3">
    <citation type="submission" date="2025-09" db="UniProtKB">
        <authorList>
            <consortium name="Ensembl"/>
        </authorList>
    </citation>
    <scope>IDENTIFICATION</scope>
    <source>
        <strain evidence="6">Glennie</strain>
    </source>
</reference>
<dbReference type="GO" id="GO:0030246">
    <property type="term" value="F:carbohydrate binding"/>
    <property type="evidence" value="ECO:0007669"/>
    <property type="project" value="UniProtKB-KW"/>
</dbReference>
<dbReference type="OMA" id="DCAYVSA"/>
<dbReference type="AlphaFoldDB" id="A0A6I8NCR4"/>
<dbReference type="RefSeq" id="XP_028938171.1">
    <property type="nucleotide sequence ID" value="XM_029082338.2"/>
</dbReference>
<gene>
    <name evidence="6" type="primary">LOC103168070</name>
</gene>
<name>A0A6I8NCR4_ORNAN</name>
<dbReference type="Proteomes" id="UP000002279">
    <property type="component" value="Chromosome 17"/>
</dbReference>
<keyword evidence="4" id="KW-0812">Transmembrane</keyword>
<dbReference type="GeneID" id="103168070"/>
<evidence type="ECO:0000256" key="4">
    <source>
        <dbReference type="SAM" id="Phobius"/>
    </source>
</evidence>
<accession>A0A6I8NCR4</accession>
<dbReference type="Ensembl" id="ENSOANT00000048126.1">
    <property type="protein sequence ID" value="ENSOANP00000038835.1"/>
    <property type="gene ID" value="ENSOANG00000042368.1"/>
</dbReference>
<keyword evidence="7" id="KW-1185">Reference proteome</keyword>
<dbReference type="InParanoid" id="A0A6I8NCR4"/>
<evidence type="ECO:0000259" key="5">
    <source>
        <dbReference type="PROSITE" id="PS50041"/>
    </source>
</evidence>
<dbReference type="Bgee" id="ENSOANG00000042368">
    <property type="expression patterns" value="Expressed in fibroblast and 8 other cell types or tissues"/>
</dbReference>
<feature type="region of interest" description="Disordered" evidence="3">
    <location>
        <begin position="1"/>
        <end position="36"/>
    </location>
</feature>
<keyword evidence="4" id="KW-0472">Membrane</keyword>
<dbReference type="Pfam" id="PF00059">
    <property type="entry name" value="Lectin_C"/>
    <property type="match status" value="1"/>
</dbReference>
<dbReference type="InterPro" id="IPR033992">
    <property type="entry name" value="NKR-like_CTLD"/>
</dbReference>
<evidence type="ECO:0000256" key="2">
    <source>
        <dbReference type="ARBA" id="ARBA00022734"/>
    </source>
</evidence>
<organism evidence="6 7">
    <name type="scientific">Ornithorhynchus anatinus</name>
    <name type="common">Duckbill platypus</name>
    <dbReference type="NCBI Taxonomy" id="9258"/>
    <lineage>
        <taxon>Eukaryota</taxon>
        <taxon>Metazoa</taxon>
        <taxon>Chordata</taxon>
        <taxon>Craniata</taxon>
        <taxon>Vertebrata</taxon>
        <taxon>Euteleostomi</taxon>
        <taxon>Mammalia</taxon>
        <taxon>Monotremata</taxon>
        <taxon>Ornithorhynchidae</taxon>
        <taxon>Ornithorhynchus</taxon>
    </lineage>
</organism>
<feature type="domain" description="C-type lectin" evidence="5">
    <location>
        <begin position="90"/>
        <end position="189"/>
    </location>
</feature>
<dbReference type="InterPro" id="IPR050828">
    <property type="entry name" value="C-type_lectin/matrix_domain"/>
</dbReference>
<sequence length="195" mass="21858">MAEAAGPRQGGDEEEGIAFSSQPPPQEERTGGRRRWRDGTIERKQLFIPSIMVIVLILGLIIALATKTCPKGGETCPKCGETCPDNWVQFEKTCYFFNGKKNWTRSQEFCKSQDAELVVIKNQQELSLVRKFQDSWIGLYRKNGELYWVNGVPLNESLFEVTDPGDCAYVSANKIATNACSTPKFYICSKSLTVT</sequence>
<dbReference type="InterPro" id="IPR001304">
    <property type="entry name" value="C-type_lectin-like"/>
</dbReference>